<sequence length="303" mass="32482">MVDLCIRHRTTYDYRVPVTLWPHRLMMRPRESHELRLVDHALEVSPDASIGWAQDVLGNTVATATFAAATDRLVVDSVATVRLDVAAWPVFAIAASATSYPFRYADEEWLDLGPFTVPQHDDPDGRLGRWARGFVRSDPTDTLSLLKDLAAGVSSAIAYETRDEEGTWPPGETLDRGSGSCRDLATLLIEAARRLGFGGRAVSGYLHDPVGDGAPAMTPRASASTTHAWAEIYLPGAGWVTFDPTNRNIGGANLIPVAVARDIRQAVPVAGTFGGPADALVAMTVEVVVREEPVVSPSRAGAG</sequence>
<organism evidence="2 3">
    <name type="scientific">Rhodoplanes serenus</name>
    <dbReference type="NCBI Taxonomy" id="200615"/>
    <lineage>
        <taxon>Bacteria</taxon>
        <taxon>Pseudomonadati</taxon>
        <taxon>Pseudomonadota</taxon>
        <taxon>Alphaproteobacteria</taxon>
        <taxon>Hyphomicrobiales</taxon>
        <taxon>Nitrobacteraceae</taxon>
        <taxon>Rhodoplanes</taxon>
    </lineage>
</organism>
<evidence type="ECO:0000313" key="3">
    <source>
        <dbReference type="Proteomes" id="UP000438991"/>
    </source>
</evidence>
<dbReference type="InterPro" id="IPR013589">
    <property type="entry name" value="Bac_transglu_N"/>
</dbReference>
<dbReference type="SUPFAM" id="SSF54001">
    <property type="entry name" value="Cysteine proteinases"/>
    <property type="match status" value="1"/>
</dbReference>
<dbReference type="Pfam" id="PF08379">
    <property type="entry name" value="Bact_transglu_N"/>
    <property type="match status" value="1"/>
</dbReference>
<dbReference type="Pfam" id="PF01841">
    <property type="entry name" value="Transglut_core"/>
    <property type="match status" value="1"/>
</dbReference>
<accession>A0A9X5AU67</accession>
<name>A0A9X5AU67_9BRAD</name>
<dbReference type="EMBL" id="WNKV01000029">
    <property type="protein sequence ID" value="MTW19337.1"/>
    <property type="molecule type" value="Genomic_DNA"/>
</dbReference>
<dbReference type="PANTHER" id="PTHR33490:SF1">
    <property type="entry name" value="SLL1233 PROTEIN"/>
    <property type="match status" value="1"/>
</dbReference>
<reference evidence="2 3" key="1">
    <citation type="submission" date="2019-11" db="EMBL/GenBank/DDBJ databases">
        <title>Whole-genome sequence of Rhodoplanes serenus DSM 18633, type strain.</title>
        <authorList>
            <person name="Kyndt J.A."/>
            <person name="Meyer T.E."/>
        </authorList>
    </citation>
    <scope>NUCLEOTIDE SEQUENCE [LARGE SCALE GENOMIC DNA]</scope>
    <source>
        <strain evidence="2 3">DSM 18633</strain>
    </source>
</reference>
<dbReference type="AlphaFoldDB" id="A0A9X5AU67"/>
<comment type="caution">
    <text evidence="2">The sequence shown here is derived from an EMBL/GenBank/DDBJ whole genome shotgun (WGS) entry which is preliminary data.</text>
</comment>
<dbReference type="Proteomes" id="UP000438991">
    <property type="component" value="Unassembled WGS sequence"/>
</dbReference>
<dbReference type="SMART" id="SM00460">
    <property type="entry name" value="TGc"/>
    <property type="match status" value="1"/>
</dbReference>
<dbReference type="Gene3D" id="3.10.620.30">
    <property type="match status" value="1"/>
</dbReference>
<gene>
    <name evidence="2" type="ORF">GJ689_24400</name>
</gene>
<protein>
    <submittedName>
        <fullName evidence="2">Transglutaminase family protein</fullName>
    </submittedName>
</protein>
<dbReference type="PANTHER" id="PTHR33490">
    <property type="entry name" value="BLR5614 PROTEIN-RELATED"/>
    <property type="match status" value="1"/>
</dbReference>
<feature type="domain" description="Transglutaminase-like" evidence="1">
    <location>
        <begin position="173"/>
        <end position="246"/>
    </location>
</feature>
<proteinExistence type="predicted"/>
<dbReference type="RefSeq" id="WP_155481587.1">
    <property type="nucleotide sequence ID" value="NZ_WNKV01000029.1"/>
</dbReference>
<dbReference type="InterPro" id="IPR038765">
    <property type="entry name" value="Papain-like_cys_pep_sf"/>
</dbReference>
<evidence type="ECO:0000259" key="1">
    <source>
        <dbReference type="SMART" id="SM00460"/>
    </source>
</evidence>
<evidence type="ECO:0000313" key="2">
    <source>
        <dbReference type="EMBL" id="MTW19337.1"/>
    </source>
</evidence>
<dbReference type="InterPro" id="IPR002931">
    <property type="entry name" value="Transglutaminase-like"/>
</dbReference>